<dbReference type="RefSeq" id="WP_167204488.1">
    <property type="nucleotide sequence ID" value="NZ_CP050063.1"/>
</dbReference>
<gene>
    <name evidence="1" type="ORF">G8759_01310</name>
</gene>
<sequence length="45" mass="5515">MNPKLGYLTIQSLQIKWSSPTYNWKEIINQFSIIFEERIKSHRFE</sequence>
<accession>A0A6G9AGD3</accession>
<organism evidence="1 2">
    <name type="scientific">Spirosoma aureum</name>
    <dbReference type="NCBI Taxonomy" id="2692134"/>
    <lineage>
        <taxon>Bacteria</taxon>
        <taxon>Pseudomonadati</taxon>
        <taxon>Bacteroidota</taxon>
        <taxon>Cytophagia</taxon>
        <taxon>Cytophagales</taxon>
        <taxon>Cytophagaceae</taxon>
        <taxon>Spirosoma</taxon>
    </lineage>
</organism>
<reference evidence="1 2" key="1">
    <citation type="submission" date="2020-03" db="EMBL/GenBank/DDBJ databases">
        <authorList>
            <person name="Kim M.K."/>
        </authorList>
    </citation>
    <scope>NUCLEOTIDE SEQUENCE [LARGE SCALE GENOMIC DNA]</scope>
    <source>
        <strain evidence="1 2">BT328</strain>
    </source>
</reference>
<evidence type="ECO:0000313" key="1">
    <source>
        <dbReference type="EMBL" id="QIP11369.1"/>
    </source>
</evidence>
<dbReference type="KEGG" id="spib:G8759_01310"/>
<keyword evidence="2" id="KW-1185">Reference proteome</keyword>
<dbReference type="EMBL" id="CP050063">
    <property type="protein sequence ID" value="QIP11369.1"/>
    <property type="molecule type" value="Genomic_DNA"/>
</dbReference>
<dbReference type="AlphaFoldDB" id="A0A6G9AGD3"/>
<proteinExistence type="predicted"/>
<name>A0A6G9AGD3_9BACT</name>
<dbReference type="Proteomes" id="UP000501802">
    <property type="component" value="Chromosome"/>
</dbReference>
<evidence type="ECO:0000313" key="2">
    <source>
        <dbReference type="Proteomes" id="UP000501802"/>
    </source>
</evidence>
<protein>
    <submittedName>
        <fullName evidence="1">Uncharacterized protein</fullName>
    </submittedName>
</protein>